<dbReference type="Proteomes" id="UP000887565">
    <property type="component" value="Unplaced"/>
</dbReference>
<sequence>MQSTSFQFKDFFGGRGMNGFKHSMETVCGWLGALRESMMMTFLATPDAWVIKKGPIKLG</sequence>
<organism evidence="1 2">
    <name type="scientific">Romanomermis culicivorax</name>
    <name type="common">Nematode worm</name>
    <dbReference type="NCBI Taxonomy" id="13658"/>
    <lineage>
        <taxon>Eukaryota</taxon>
        <taxon>Metazoa</taxon>
        <taxon>Ecdysozoa</taxon>
        <taxon>Nematoda</taxon>
        <taxon>Enoplea</taxon>
        <taxon>Dorylaimia</taxon>
        <taxon>Mermithida</taxon>
        <taxon>Mermithoidea</taxon>
        <taxon>Mermithidae</taxon>
        <taxon>Romanomermis</taxon>
    </lineage>
</organism>
<evidence type="ECO:0000313" key="1">
    <source>
        <dbReference type="Proteomes" id="UP000887565"/>
    </source>
</evidence>
<dbReference type="AlphaFoldDB" id="A0A915JUN3"/>
<evidence type="ECO:0000313" key="2">
    <source>
        <dbReference type="WBParaSite" id="nRc.2.0.1.t29507-RA"/>
    </source>
</evidence>
<name>A0A915JUN3_ROMCU</name>
<reference evidence="2" key="1">
    <citation type="submission" date="2022-11" db="UniProtKB">
        <authorList>
            <consortium name="WormBaseParasite"/>
        </authorList>
    </citation>
    <scope>IDENTIFICATION</scope>
</reference>
<proteinExistence type="predicted"/>
<keyword evidence="1" id="KW-1185">Reference proteome</keyword>
<protein>
    <submittedName>
        <fullName evidence="2">Uncharacterized protein</fullName>
    </submittedName>
</protein>
<accession>A0A915JUN3</accession>
<dbReference type="WBParaSite" id="nRc.2.0.1.t29507-RA">
    <property type="protein sequence ID" value="nRc.2.0.1.t29507-RA"/>
    <property type="gene ID" value="nRc.2.0.1.g29507"/>
</dbReference>